<dbReference type="AlphaFoldDB" id="A0A2U2NBX7"/>
<dbReference type="Gene3D" id="1.10.520.40">
    <property type="entry name" value="CRISPR-associated protein Cse2"/>
    <property type="match status" value="1"/>
</dbReference>
<organism evidence="2 3">
    <name type="scientific">Bifidobacterium callitrichidarum</name>
    <dbReference type="NCBI Taxonomy" id="2052941"/>
    <lineage>
        <taxon>Bacteria</taxon>
        <taxon>Bacillati</taxon>
        <taxon>Actinomycetota</taxon>
        <taxon>Actinomycetes</taxon>
        <taxon>Bifidobacteriales</taxon>
        <taxon>Bifidobacteriaceae</taxon>
        <taxon>Bifidobacterium</taxon>
    </lineage>
</organism>
<evidence type="ECO:0000256" key="1">
    <source>
        <dbReference type="SAM" id="MobiDB-lite"/>
    </source>
</evidence>
<evidence type="ECO:0000313" key="2">
    <source>
        <dbReference type="EMBL" id="PWG66656.1"/>
    </source>
</evidence>
<proteinExistence type="predicted"/>
<protein>
    <recommendedName>
        <fullName evidence="4">Type I-E CRISPR-associated protein Cse2/CasB</fullName>
    </recommendedName>
</protein>
<dbReference type="InterPro" id="IPR038287">
    <property type="entry name" value="Cse2_sf"/>
</dbReference>
<accession>A0A2U2NBX7</accession>
<dbReference type="NCBIfam" id="TIGR02548">
    <property type="entry name" value="casB_cse2"/>
    <property type="match status" value="1"/>
</dbReference>
<sequence>MAGQPTRRSNRVGHGPGTRNRLQGQVVLVRIWPVPERQQQGPGRPNRQGRFRVRSHGMEQILLHVKERNRKPVTDNKIEHAAWSVGRLQELAETGNPALAAKLRRWNPASVVTDAMILSWMNGIKLTEWDMNHPQVPAQREIALLATGSLMATHMQKSHANPMENGIPFASAVGRLAYRKGPGIIRRFTTLLNAKSFATTFKYMQTLTTLIGASGMTVDYLDLADDLVKLQGPYRKQVIAKWSRLYARVTPDDTDSPAK</sequence>
<dbReference type="InterPro" id="IPR013382">
    <property type="entry name" value="CRISPR-assoc_prot_Cse2"/>
</dbReference>
<dbReference type="EMBL" id="QFFM01000003">
    <property type="protein sequence ID" value="PWG66656.1"/>
    <property type="molecule type" value="Genomic_DNA"/>
</dbReference>
<feature type="region of interest" description="Disordered" evidence="1">
    <location>
        <begin position="1"/>
        <end position="20"/>
    </location>
</feature>
<dbReference type="Pfam" id="PF09485">
    <property type="entry name" value="CRISPR_Cse2"/>
    <property type="match status" value="1"/>
</dbReference>
<evidence type="ECO:0008006" key="4">
    <source>
        <dbReference type="Google" id="ProtNLM"/>
    </source>
</evidence>
<evidence type="ECO:0000313" key="3">
    <source>
        <dbReference type="Proteomes" id="UP000245876"/>
    </source>
</evidence>
<comment type="caution">
    <text evidence="2">The sequence shown here is derived from an EMBL/GenBank/DDBJ whole genome shotgun (WGS) entry which is preliminary data.</text>
</comment>
<dbReference type="Proteomes" id="UP000245876">
    <property type="component" value="Unassembled WGS sequence"/>
</dbReference>
<reference evidence="2 3" key="1">
    <citation type="journal article" date="2018" name="Int. J. Syst. Evol. Microbiol.">
        <title>Bifidobacterium callitrichidarum sp. nov. from the faeces of the emperor tamarin (Saguinus imperator).</title>
        <authorList>
            <person name="Modesto M."/>
            <person name="Michelini S."/>
            <person name="Sansosti M.C."/>
            <person name="De Filippo C."/>
            <person name="Cavalieri D."/>
            <person name="Qvirist L."/>
            <person name="Andlid T."/>
            <person name="Spiezio C."/>
            <person name="Sandri C."/>
            <person name="Pascarelli S."/>
            <person name="Sgorbati B."/>
            <person name="Mattarelli P."/>
        </authorList>
    </citation>
    <scope>NUCLEOTIDE SEQUENCE [LARGE SCALE GENOMIC DNA]</scope>
    <source>
        <strain evidence="2 3">TRI 5</strain>
    </source>
</reference>
<name>A0A2U2NBX7_9BIFI</name>
<gene>
    <name evidence="2" type="ORF">DF196_01775</name>
</gene>
<keyword evidence="3" id="KW-1185">Reference proteome</keyword>